<dbReference type="EMBL" id="NOZR01000038">
    <property type="protein sequence ID" value="OYN74671.1"/>
    <property type="molecule type" value="Genomic_DNA"/>
</dbReference>
<dbReference type="RefSeq" id="WP_094484374.1">
    <property type="nucleotide sequence ID" value="NZ_NOZR01000038.1"/>
</dbReference>
<sequence length="234" mass="24002">MTGPADFELMELAAVYALGAVDDEQRAEIERSLDAAPAAVAQAFRDEVRECRETMALVSAGTAAEPPPELRDRILAAAAAEAGSPRRHWRRPLIAAAAVLVIGLGVLGTVVVLRPPSAPTPTAARVLEAADVRTAAAAIPSGGVATLVYSRDTNAGVLVMNNVAPPPPGSVYQMWLLDGGTPRSAGTMSTAAVRPSTTAVLTDLGNTNALAFTVEPGQGSAQPTGQIFAKLSLT</sequence>
<feature type="domain" description="Anti-sigma-K factor RskA N-terminal" evidence="10">
    <location>
        <begin position="9"/>
        <end position="56"/>
    </location>
</feature>
<comment type="similarity">
    <text evidence="8">Belongs to the anti-sigma-K factor family.</text>
</comment>
<dbReference type="Proteomes" id="UP000216063">
    <property type="component" value="Unassembled WGS sequence"/>
</dbReference>
<evidence type="ECO:0000256" key="5">
    <source>
        <dbReference type="ARBA" id="ARBA00023015"/>
    </source>
</evidence>
<protein>
    <recommendedName>
        <fullName evidence="8">Anti-sigma-K factor RskA</fullName>
    </recommendedName>
    <alternativeName>
        <fullName evidence="8">Sigma-K anti-sigma factor RskA</fullName>
    </alternativeName>
</protein>
<dbReference type="Pfam" id="PF10099">
    <property type="entry name" value="RskA_C"/>
    <property type="match status" value="1"/>
</dbReference>
<dbReference type="OrthoDB" id="153510at2"/>
<keyword evidence="2 8" id="KW-1003">Cell membrane</keyword>
<organism evidence="11 12">
    <name type="scientific">Mycolicibacterium sphagni</name>
    <dbReference type="NCBI Taxonomy" id="1786"/>
    <lineage>
        <taxon>Bacteria</taxon>
        <taxon>Bacillati</taxon>
        <taxon>Actinomycetota</taxon>
        <taxon>Actinomycetes</taxon>
        <taxon>Mycobacteriales</taxon>
        <taxon>Mycobacteriaceae</taxon>
        <taxon>Mycolicibacterium</taxon>
    </lineage>
</organism>
<dbReference type="GO" id="GO:0005886">
    <property type="term" value="C:plasma membrane"/>
    <property type="evidence" value="ECO:0007669"/>
    <property type="project" value="UniProtKB-SubCell"/>
</dbReference>
<evidence type="ECO:0000256" key="2">
    <source>
        <dbReference type="ARBA" id="ARBA00022475"/>
    </source>
</evidence>
<keyword evidence="6 8" id="KW-0472">Membrane</keyword>
<evidence type="ECO:0000259" key="9">
    <source>
        <dbReference type="Pfam" id="PF10099"/>
    </source>
</evidence>
<dbReference type="GO" id="GO:0006417">
    <property type="term" value="P:regulation of translation"/>
    <property type="evidence" value="ECO:0007669"/>
    <property type="project" value="TreeGrafter"/>
</dbReference>
<keyword evidence="3 8" id="KW-0812">Transmembrane</keyword>
<feature type="domain" description="Anti-sigma K factor RskA C-terminal" evidence="9">
    <location>
        <begin position="94"/>
        <end position="227"/>
    </location>
</feature>
<keyword evidence="5 8" id="KW-0805">Transcription regulation</keyword>
<keyword evidence="12" id="KW-1185">Reference proteome</keyword>
<dbReference type="Gene3D" id="1.10.10.1320">
    <property type="entry name" value="Anti-sigma factor, zinc-finger domain"/>
    <property type="match status" value="1"/>
</dbReference>
<keyword evidence="7 8" id="KW-0804">Transcription</keyword>
<evidence type="ECO:0000313" key="11">
    <source>
        <dbReference type="EMBL" id="OYN74671.1"/>
    </source>
</evidence>
<dbReference type="GO" id="GO:0016989">
    <property type="term" value="F:sigma factor antagonist activity"/>
    <property type="evidence" value="ECO:0007669"/>
    <property type="project" value="TreeGrafter"/>
</dbReference>
<comment type="caution">
    <text evidence="11">The sequence shown here is derived from an EMBL/GenBank/DDBJ whole genome shotgun (WGS) entry which is preliminary data.</text>
</comment>
<evidence type="ECO:0000256" key="7">
    <source>
        <dbReference type="ARBA" id="ARBA00023163"/>
    </source>
</evidence>
<dbReference type="InterPro" id="IPR051474">
    <property type="entry name" value="Anti-sigma-K/W_factor"/>
</dbReference>
<dbReference type="Pfam" id="PF22618">
    <property type="entry name" value="RskA_N"/>
    <property type="match status" value="1"/>
</dbReference>
<evidence type="ECO:0000256" key="8">
    <source>
        <dbReference type="RuleBase" id="RU363049"/>
    </source>
</evidence>
<reference evidence="11 12" key="1">
    <citation type="submission" date="2017-07" db="EMBL/GenBank/DDBJ databases">
        <title>The new phylogeny of genus Mycobacterium.</title>
        <authorList>
            <person name="Tortoli E."/>
            <person name="Trovato A."/>
            <person name="Cirillo D.M."/>
        </authorList>
    </citation>
    <scope>NUCLEOTIDE SEQUENCE [LARGE SCALE GENOMIC DNA]</scope>
    <source>
        <strain evidence="11 12">ATCC 33027</strain>
    </source>
</reference>
<dbReference type="PANTHER" id="PTHR37461">
    <property type="entry name" value="ANTI-SIGMA-K FACTOR RSKA"/>
    <property type="match status" value="1"/>
</dbReference>
<dbReference type="PANTHER" id="PTHR37461:SF1">
    <property type="entry name" value="ANTI-SIGMA-K FACTOR RSKA"/>
    <property type="match status" value="1"/>
</dbReference>
<name>A0A255D7T3_9MYCO</name>
<evidence type="ECO:0000256" key="3">
    <source>
        <dbReference type="ARBA" id="ARBA00022692"/>
    </source>
</evidence>
<comment type="subcellular location">
    <subcellularLocation>
        <location evidence="1 8">Cell membrane</location>
        <topology evidence="1 8">Single-pass membrane protein</topology>
    </subcellularLocation>
</comment>
<comment type="domain">
    <text evidence="8">The cytosolic domain interacts with sigma factor SigK.</text>
</comment>
<dbReference type="AlphaFoldDB" id="A0A255D7T3"/>
<comment type="function">
    <text evidence="8">An anti-sigma factor for extracytoplasmic function (ECF) sigma factor SigK. ECF sigma factors are held in an inactive form by an anti-sigma factor until released by regulated intramembrane proteolysis (RIP). RIP occurs when an extracytoplasmic signal triggers a concerted proteolytic cascade to transmit information and elicit cellular responses. The membrane-spanning regulatory substrate protein is first cut extracytoplasmically (site-1 protease, S1P), then within the membrane itself (site-2 protease, S2P, Rip1), while cytoplasmic proteases finish degrading the regulatory protein, liberating the sigma factor.</text>
</comment>
<keyword evidence="4 8" id="KW-1133">Transmembrane helix</keyword>
<gene>
    <name evidence="8" type="primary">rskA</name>
    <name evidence="11" type="ORF">CG716_27845</name>
</gene>
<evidence type="ECO:0000256" key="1">
    <source>
        <dbReference type="ARBA" id="ARBA00004162"/>
    </source>
</evidence>
<evidence type="ECO:0000256" key="4">
    <source>
        <dbReference type="ARBA" id="ARBA00022989"/>
    </source>
</evidence>
<dbReference type="InterPro" id="IPR018764">
    <property type="entry name" value="RskA_C"/>
</dbReference>
<dbReference type="InterPro" id="IPR041916">
    <property type="entry name" value="Anti_sigma_zinc_sf"/>
</dbReference>
<evidence type="ECO:0000259" key="10">
    <source>
        <dbReference type="Pfam" id="PF22618"/>
    </source>
</evidence>
<proteinExistence type="inferred from homology"/>
<feature type="transmembrane region" description="Helical" evidence="8">
    <location>
        <begin position="93"/>
        <end position="113"/>
    </location>
</feature>
<accession>A0A255D7T3</accession>
<dbReference type="InterPro" id="IPR053877">
    <property type="entry name" value="RskA_N"/>
</dbReference>
<evidence type="ECO:0000256" key="6">
    <source>
        <dbReference type="ARBA" id="ARBA00023136"/>
    </source>
</evidence>
<evidence type="ECO:0000313" key="12">
    <source>
        <dbReference type="Proteomes" id="UP000216063"/>
    </source>
</evidence>